<dbReference type="AlphaFoldDB" id="A0A9D1ZPQ6"/>
<dbReference type="Gene3D" id="2.60.120.10">
    <property type="entry name" value="Jelly Rolls"/>
    <property type="match status" value="1"/>
</dbReference>
<dbReference type="EMBL" id="DXCM01000085">
    <property type="protein sequence ID" value="HIY93443.1"/>
    <property type="molecule type" value="Genomic_DNA"/>
</dbReference>
<comment type="caution">
    <text evidence="1">The sequence shown here is derived from an EMBL/GenBank/DDBJ whole genome shotgun (WGS) entry which is preliminary data.</text>
</comment>
<protein>
    <submittedName>
        <fullName evidence="1">Cupin domain-containing protein</fullName>
    </submittedName>
</protein>
<dbReference type="CDD" id="cd02233">
    <property type="entry name" value="cupin_HNL-like"/>
    <property type="match status" value="1"/>
</dbReference>
<evidence type="ECO:0000313" key="1">
    <source>
        <dbReference type="EMBL" id="HIY93443.1"/>
    </source>
</evidence>
<reference evidence="1" key="1">
    <citation type="journal article" date="2021" name="PeerJ">
        <title>Extensive microbial diversity within the chicken gut microbiome revealed by metagenomics and culture.</title>
        <authorList>
            <person name="Gilroy R."/>
            <person name="Ravi A."/>
            <person name="Getino M."/>
            <person name="Pursley I."/>
            <person name="Horton D.L."/>
            <person name="Alikhan N.F."/>
            <person name="Baker D."/>
            <person name="Gharbi K."/>
            <person name="Hall N."/>
            <person name="Watson M."/>
            <person name="Adriaenssens E.M."/>
            <person name="Foster-Nyarko E."/>
            <person name="Jarju S."/>
            <person name="Secka A."/>
            <person name="Antonio M."/>
            <person name="Oren A."/>
            <person name="Chaudhuri R.R."/>
            <person name="La Ragione R."/>
            <person name="Hildebrand F."/>
            <person name="Pallen M.J."/>
        </authorList>
    </citation>
    <scope>NUCLEOTIDE SEQUENCE</scope>
    <source>
        <strain evidence="1">3204</strain>
    </source>
</reference>
<sequence>MNITEPKSQFGLGQKITNNPYYNGTIWTHEIPNFEYPMIASSITFSPGVRNNWHSQPSARILMVTDGEGWYQEQGKAAKHLTVGDIVKVPAGVKYWHGATKDSYFTHLILEDWSNSKPIWSDPVSDAEYNLLS</sequence>
<name>A0A9D1ZPQ6_9LACO</name>
<dbReference type="PANTHER" id="PTHR43698">
    <property type="entry name" value="RIBD C-TERMINAL DOMAIN CONTAINING PROTEIN"/>
    <property type="match status" value="1"/>
</dbReference>
<gene>
    <name evidence="1" type="ORF">H9820_10980</name>
</gene>
<dbReference type="PANTHER" id="PTHR43698:SF1">
    <property type="entry name" value="BLL4564 PROTEIN"/>
    <property type="match status" value="1"/>
</dbReference>
<evidence type="ECO:0000313" key="2">
    <source>
        <dbReference type="Proteomes" id="UP000824013"/>
    </source>
</evidence>
<dbReference type="SUPFAM" id="SSF51182">
    <property type="entry name" value="RmlC-like cupins"/>
    <property type="match status" value="1"/>
</dbReference>
<dbReference type="InterPro" id="IPR014710">
    <property type="entry name" value="RmlC-like_jellyroll"/>
</dbReference>
<dbReference type="Proteomes" id="UP000824013">
    <property type="component" value="Unassembled WGS sequence"/>
</dbReference>
<proteinExistence type="predicted"/>
<organism evidence="1 2">
    <name type="scientific">Candidatus Companilactobacillus pullicola</name>
    <dbReference type="NCBI Taxonomy" id="2838523"/>
    <lineage>
        <taxon>Bacteria</taxon>
        <taxon>Bacillati</taxon>
        <taxon>Bacillota</taxon>
        <taxon>Bacilli</taxon>
        <taxon>Lactobacillales</taxon>
        <taxon>Lactobacillaceae</taxon>
        <taxon>Companilactobacillus</taxon>
    </lineage>
</organism>
<dbReference type="InterPro" id="IPR011051">
    <property type="entry name" value="RmlC_Cupin_sf"/>
</dbReference>
<accession>A0A9D1ZPQ6</accession>
<reference evidence="1" key="2">
    <citation type="submission" date="2021-04" db="EMBL/GenBank/DDBJ databases">
        <authorList>
            <person name="Gilroy R."/>
        </authorList>
    </citation>
    <scope>NUCLEOTIDE SEQUENCE</scope>
    <source>
        <strain evidence="1">3204</strain>
    </source>
</reference>
<dbReference type="InterPro" id="IPR047263">
    <property type="entry name" value="HNL-like_cupin"/>
</dbReference>